<reference evidence="1" key="1">
    <citation type="journal article" date="2023" name="Plant J.">
        <title>Genome sequences and population genomics provide insights into the demographic history, inbreeding, and mutation load of two 'living fossil' tree species of Dipteronia.</title>
        <authorList>
            <person name="Feng Y."/>
            <person name="Comes H.P."/>
            <person name="Chen J."/>
            <person name="Zhu S."/>
            <person name="Lu R."/>
            <person name="Zhang X."/>
            <person name="Li P."/>
            <person name="Qiu J."/>
            <person name="Olsen K.M."/>
            <person name="Qiu Y."/>
        </authorList>
    </citation>
    <scope>NUCLEOTIDE SEQUENCE</scope>
    <source>
        <strain evidence="1">KIB01</strain>
    </source>
</reference>
<evidence type="ECO:0000313" key="2">
    <source>
        <dbReference type="Proteomes" id="UP001280121"/>
    </source>
</evidence>
<gene>
    <name evidence="1" type="ORF">Ddye_025870</name>
</gene>
<keyword evidence="2" id="KW-1185">Reference proteome</keyword>
<evidence type="ECO:0008006" key="3">
    <source>
        <dbReference type="Google" id="ProtNLM"/>
    </source>
</evidence>
<evidence type="ECO:0000313" key="1">
    <source>
        <dbReference type="EMBL" id="KAK2638075.1"/>
    </source>
</evidence>
<sequence>MWEAQINYSPVCLNSGKRLKTVILLIWESWVLVPPRIVRGMAEILSRKDLTDYADLFGLNPFWLKEDDISKVINAAWADIGPSFSVVDLKGKFECRAFKLGDWSKVKEAIFSMNPTKAPGLDGFQSAFVLSRQIFDNVMVSFESLYSLASNKQGKRGQMALKLDMSKVYDHIEWLFIRTVMVKKNFPSNRISLIMDCISSSMLSILLNGQVVCSVTSSKGYSHIWRSLTWGRLSLAKRLRWRVGERKSIRVFKDRWIPQPCSFKPVTFDPGLTFVLLIRAVWEDCNALLNCEKEKEPTLVVSCVLGLCDEFQNSNRALHPRDDKGKVLVACSSQICGSFNAIVRQFLSLREGILLAKFYNLPVKIAEVCSSSVSVALKFPNSSLVDVRFIVNDIRVLLSDVGLFLCQAVSESSDALAQNLVLIAFSSMRERLWLDLRPRFYFSAS</sequence>
<comment type="caution">
    <text evidence="1">The sequence shown here is derived from an EMBL/GenBank/DDBJ whole genome shotgun (WGS) entry which is preliminary data.</text>
</comment>
<name>A0AAD9TL35_9ROSI</name>
<dbReference type="AlphaFoldDB" id="A0AAD9TL35"/>
<protein>
    <recommendedName>
        <fullName evidence="3">Reverse transcriptase</fullName>
    </recommendedName>
</protein>
<accession>A0AAD9TL35</accession>
<dbReference type="Proteomes" id="UP001280121">
    <property type="component" value="Unassembled WGS sequence"/>
</dbReference>
<organism evidence="1 2">
    <name type="scientific">Dipteronia dyeriana</name>
    <dbReference type="NCBI Taxonomy" id="168575"/>
    <lineage>
        <taxon>Eukaryota</taxon>
        <taxon>Viridiplantae</taxon>
        <taxon>Streptophyta</taxon>
        <taxon>Embryophyta</taxon>
        <taxon>Tracheophyta</taxon>
        <taxon>Spermatophyta</taxon>
        <taxon>Magnoliopsida</taxon>
        <taxon>eudicotyledons</taxon>
        <taxon>Gunneridae</taxon>
        <taxon>Pentapetalae</taxon>
        <taxon>rosids</taxon>
        <taxon>malvids</taxon>
        <taxon>Sapindales</taxon>
        <taxon>Sapindaceae</taxon>
        <taxon>Hippocastanoideae</taxon>
        <taxon>Acereae</taxon>
        <taxon>Dipteronia</taxon>
    </lineage>
</organism>
<dbReference type="EMBL" id="JANJYI010000008">
    <property type="protein sequence ID" value="KAK2638075.1"/>
    <property type="molecule type" value="Genomic_DNA"/>
</dbReference>
<proteinExistence type="predicted"/>